<dbReference type="OrthoDB" id="9792991at2"/>
<dbReference type="InterPro" id="IPR050398">
    <property type="entry name" value="HssS/ArlS-like"/>
</dbReference>
<comment type="catalytic activity">
    <reaction evidence="1">
        <text>ATP + protein L-histidine = ADP + protein N-phospho-L-histidine.</text>
        <dbReference type="EC" id="2.7.13.3"/>
    </reaction>
</comment>
<keyword evidence="6" id="KW-0808">Transferase</keyword>
<dbReference type="PANTHER" id="PTHR45528:SF1">
    <property type="entry name" value="SENSOR HISTIDINE KINASE CPXA"/>
    <property type="match status" value="1"/>
</dbReference>
<keyword evidence="11 14" id="KW-1133">Transmembrane helix</keyword>
<dbReference type="PANTHER" id="PTHR45528">
    <property type="entry name" value="SENSOR HISTIDINE KINASE CPXA"/>
    <property type="match status" value="1"/>
</dbReference>
<dbReference type="PROSITE" id="PS50885">
    <property type="entry name" value="HAMP"/>
    <property type="match status" value="1"/>
</dbReference>
<feature type="transmembrane region" description="Helical" evidence="14">
    <location>
        <begin position="160"/>
        <end position="183"/>
    </location>
</feature>
<evidence type="ECO:0000256" key="11">
    <source>
        <dbReference type="ARBA" id="ARBA00022989"/>
    </source>
</evidence>
<evidence type="ECO:0000256" key="2">
    <source>
        <dbReference type="ARBA" id="ARBA00004651"/>
    </source>
</evidence>
<comment type="subcellular location">
    <subcellularLocation>
        <location evidence="2">Cell membrane</location>
        <topology evidence="2">Multi-pass membrane protein</topology>
    </subcellularLocation>
</comment>
<dbReference type="SUPFAM" id="SSF47384">
    <property type="entry name" value="Homodimeric domain of signal transducing histidine kinase"/>
    <property type="match status" value="1"/>
</dbReference>
<evidence type="ECO:0000256" key="7">
    <source>
        <dbReference type="ARBA" id="ARBA00022692"/>
    </source>
</evidence>
<evidence type="ECO:0000259" key="15">
    <source>
        <dbReference type="PROSITE" id="PS50109"/>
    </source>
</evidence>
<dbReference type="InterPro" id="IPR004358">
    <property type="entry name" value="Sig_transdc_His_kin-like_C"/>
</dbReference>
<evidence type="ECO:0000256" key="1">
    <source>
        <dbReference type="ARBA" id="ARBA00000085"/>
    </source>
</evidence>
<evidence type="ECO:0000256" key="13">
    <source>
        <dbReference type="ARBA" id="ARBA00023136"/>
    </source>
</evidence>
<evidence type="ECO:0000313" key="18">
    <source>
        <dbReference type="Proteomes" id="UP000289856"/>
    </source>
</evidence>
<dbReference type="InterPro" id="IPR003661">
    <property type="entry name" value="HisK_dim/P_dom"/>
</dbReference>
<sequence>MKNRTKLWLLMLISAIISILLFTSISLVIGKGAKGYGLNSLNAIGHEVIDAVAKHQAFHVKNITPILDNFHSKYPEIRYEWVSADGSTTYDTFGEKKTYNFGQLADRLRYMPQSLWGVDEIVTLVFSISQGDQPYYLLISLSSNDMKRGQVFIFMRGFKVFANLMIPLVVALLIPYLLSLWFFSSINKRINKLNHALGQLNLKSEITVLENTNKDEIGQLTAHYNAMARRIQNQGEQIKQFDARRNLLLSNLSHDLRTPLTMILGYAETIRAGLYKDEMELQASAKVLLHRSRYIDKLLDQLLDITRQDEGNLELHVESHNLSEMMRKVAADYLMFLEGQNFTVEINIPDEDIHAWVDASLIERALRNLLDNAIRYGSEGHYLEIGLTEKDDSLFMTVIDRGRGIPYQDQKHVFERFYRVDGSRKGEGLGIGLSIVQEIIALHGGSITLKSFPFERTVFKIQLPNH</sequence>
<evidence type="ECO:0000313" key="17">
    <source>
        <dbReference type="EMBL" id="BBI36628.1"/>
    </source>
</evidence>
<dbReference type="Gene3D" id="1.10.287.130">
    <property type="match status" value="1"/>
</dbReference>
<dbReference type="PRINTS" id="PR00344">
    <property type="entry name" value="BCTRLSENSOR"/>
</dbReference>
<dbReference type="CDD" id="cd00082">
    <property type="entry name" value="HisKA"/>
    <property type="match status" value="1"/>
</dbReference>
<dbReference type="Pfam" id="PF02518">
    <property type="entry name" value="HATPase_c"/>
    <property type="match status" value="1"/>
</dbReference>
<evidence type="ECO:0000256" key="9">
    <source>
        <dbReference type="ARBA" id="ARBA00022777"/>
    </source>
</evidence>
<organism evidence="17 18">
    <name type="scientific">Cohnella abietis</name>
    <dbReference type="NCBI Taxonomy" id="2507935"/>
    <lineage>
        <taxon>Bacteria</taxon>
        <taxon>Bacillati</taxon>
        <taxon>Bacillota</taxon>
        <taxon>Bacilli</taxon>
        <taxon>Bacillales</taxon>
        <taxon>Paenibacillaceae</taxon>
        <taxon>Cohnella</taxon>
    </lineage>
</organism>
<dbReference type="RefSeq" id="WP_130616119.1">
    <property type="nucleotide sequence ID" value="NZ_AP019400.1"/>
</dbReference>
<evidence type="ECO:0000256" key="12">
    <source>
        <dbReference type="ARBA" id="ARBA00023012"/>
    </source>
</evidence>
<keyword evidence="13 14" id="KW-0472">Membrane</keyword>
<evidence type="ECO:0000259" key="16">
    <source>
        <dbReference type="PROSITE" id="PS50885"/>
    </source>
</evidence>
<evidence type="ECO:0000256" key="8">
    <source>
        <dbReference type="ARBA" id="ARBA00022741"/>
    </source>
</evidence>
<dbReference type="SUPFAM" id="SSF55874">
    <property type="entry name" value="ATPase domain of HSP90 chaperone/DNA topoisomerase II/histidine kinase"/>
    <property type="match status" value="1"/>
</dbReference>
<evidence type="ECO:0000256" key="3">
    <source>
        <dbReference type="ARBA" id="ARBA00012438"/>
    </source>
</evidence>
<keyword evidence="5" id="KW-0597">Phosphoprotein</keyword>
<dbReference type="CDD" id="cd06225">
    <property type="entry name" value="HAMP"/>
    <property type="match status" value="1"/>
</dbReference>
<dbReference type="InterPro" id="IPR003660">
    <property type="entry name" value="HAMP_dom"/>
</dbReference>
<reference evidence="17 18" key="1">
    <citation type="submission" date="2019-01" db="EMBL/GenBank/DDBJ databases">
        <title>Complete genome sequence of Cohnella hallensis HS21 isolated from Korean fir (Abies koreana) rhizospheric soil.</title>
        <authorList>
            <person name="Jiang L."/>
            <person name="Kang S.W."/>
            <person name="Kim S."/>
            <person name="Jung J."/>
            <person name="Kim C.Y."/>
            <person name="Kim D.H."/>
            <person name="Kim S.W."/>
            <person name="Lee J."/>
        </authorList>
    </citation>
    <scope>NUCLEOTIDE SEQUENCE [LARGE SCALE GENOMIC DNA]</scope>
    <source>
        <strain evidence="17 18">HS21</strain>
    </source>
</reference>
<dbReference type="SMART" id="SM00387">
    <property type="entry name" value="HATPase_c"/>
    <property type="match status" value="1"/>
</dbReference>
<protein>
    <recommendedName>
        <fullName evidence="3">histidine kinase</fullName>
        <ecNumber evidence="3">2.7.13.3</ecNumber>
    </recommendedName>
</protein>
<dbReference type="InterPro" id="IPR005467">
    <property type="entry name" value="His_kinase_dom"/>
</dbReference>
<dbReference type="Proteomes" id="UP000289856">
    <property type="component" value="Chromosome"/>
</dbReference>
<evidence type="ECO:0000256" key="10">
    <source>
        <dbReference type="ARBA" id="ARBA00022840"/>
    </source>
</evidence>
<dbReference type="InterPro" id="IPR036097">
    <property type="entry name" value="HisK_dim/P_sf"/>
</dbReference>
<accession>A0A3T1DF82</accession>
<proteinExistence type="predicted"/>
<dbReference type="Gene3D" id="3.30.565.10">
    <property type="entry name" value="Histidine kinase-like ATPase, C-terminal domain"/>
    <property type="match status" value="1"/>
</dbReference>
<dbReference type="GO" id="GO:0000155">
    <property type="term" value="F:phosphorelay sensor kinase activity"/>
    <property type="evidence" value="ECO:0007669"/>
    <property type="project" value="InterPro"/>
</dbReference>
<dbReference type="Pfam" id="PF00512">
    <property type="entry name" value="HisKA"/>
    <property type="match status" value="1"/>
</dbReference>
<feature type="transmembrane region" description="Helical" evidence="14">
    <location>
        <begin position="7"/>
        <end position="29"/>
    </location>
</feature>
<keyword evidence="9" id="KW-0418">Kinase</keyword>
<dbReference type="KEGG" id="cohn:KCTCHS21_60270"/>
<keyword evidence="12" id="KW-0902">Two-component regulatory system</keyword>
<dbReference type="GO" id="GO:0005524">
    <property type="term" value="F:ATP binding"/>
    <property type="evidence" value="ECO:0007669"/>
    <property type="project" value="UniProtKB-KW"/>
</dbReference>
<dbReference type="InterPro" id="IPR003594">
    <property type="entry name" value="HATPase_dom"/>
</dbReference>
<dbReference type="AlphaFoldDB" id="A0A3T1DF82"/>
<dbReference type="PROSITE" id="PS50109">
    <property type="entry name" value="HIS_KIN"/>
    <property type="match status" value="1"/>
</dbReference>
<evidence type="ECO:0000256" key="14">
    <source>
        <dbReference type="SAM" id="Phobius"/>
    </source>
</evidence>
<keyword evidence="18" id="KW-1185">Reference proteome</keyword>
<keyword evidence="8" id="KW-0547">Nucleotide-binding</keyword>
<gene>
    <name evidence="17" type="ORF">KCTCHS21_60270</name>
</gene>
<dbReference type="SMART" id="SM00388">
    <property type="entry name" value="HisKA"/>
    <property type="match status" value="1"/>
</dbReference>
<feature type="domain" description="Histidine kinase" evidence="15">
    <location>
        <begin position="251"/>
        <end position="466"/>
    </location>
</feature>
<dbReference type="EMBL" id="AP019400">
    <property type="protein sequence ID" value="BBI36628.1"/>
    <property type="molecule type" value="Genomic_DNA"/>
</dbReference>
<keyword evidence="10" id="KW-0067">ATP-binding</keyword>
<keyword evidence="7 14" id="KW-0812">Transmembrane</keyword>
<dbReference type="EC" id="2.7.13.3" evidence="3"/>
<dbReference type="Gene3D" id="6.10.340.10">
    <property type="match status" value="1"/>
</dbReference>
<dbReference type="Pfam" id="PF00672">
    <property type="entry name" value="HAMP"/>
    <property type="match status" value="1"/>
</dbReference>
<evidence type="ECO:0000256" key="5">
    <source>
        <dbReference type="ARBA" id="ARBA00022553"/>
    </source>
</evidence>
<evidence type="ECO:0000256" key="6">
    <source>
        <dbReference type="ARBA" id="ARBA00022679"/>
    </source>
</evidence>
<dbReference type="InterPro" id="IPR036890">
    <property type="entry name" value="HATPase_C_sf"/>
</dbReference>
<dbReference type="GO" id="GO:0005886">
    <property type="term" value="C:plasma membrane"/>
    <property type="evidence" value="ECO:0007669"/>
    <property type="project" value="UniProtKB-SubCell"/>
</dbReference>
<dbReference type="FunFam" id="3.30.565.10:FF:000006">
    <property type="entry name" value="Sensor histidine kinase WalK"/>
    <property type="match status" value="1"/>
</dbReference>
<keyword evidence="4" id="KW-1003">Cell membrane</keyword>
<feature type="domain" description="HAMP" evidence="16">
    <location>
        <begin position="184"/>
        <end position="236"/>
    </location>
</feature>
<evidence type="ECO:0000256" key="4">
    <source>
        <dbReference type="ARBA" id="ARBA00022475"/>
    </source>
</evidence>
<name>A0A3T1DF82_9BACL</name>